<dbReference type="Pfam" id="PF02439">
    <property type="entry name" value="Adeno_E3_CR2"/>
    <property type="match status" value="1"/>
</dbReference>
<protein>
    <submittedName>
        <fullName evidence="8">CR1-beta</fullName>
    </submittedName>
</protein>
<dbReference type="Proteomes" id="UP000155825">
    <property type="component" value="Segment"/>
</dbReference>
<reference evidence="8 9" key="1">
    <citation type="journal article" date="2013" name="J. Virol.">
        <title>Homologous recombination in e3 genes of human adenovirus species d.</title>
        <authorList>
            <person name="Singh G."/>
            <person name="Robinson C.M."/>
            <person name="Dehghan S."/>
            <person name="Jones M.S."/>
            <person name="Dyer D.W."/>
            <person name="Seto D."/>
            <person name="Chodosh J."/>
        </authorList>
    </citation>
    <scope>NUCLEOTIDE SEQUENCE [LARGE SCALE GENOMIC DNA]</scope>
</reference>
<keyword evidence="3" id="KW-0325">Glycoprotein</keyword>
<evidence type="ECO:0000256" key="1">
    <source>
        <dbReference type="ARBA" id="ARBA00006132"/>
    </source>
</evidence>
<feature type="domain" description="Adenovirus E3 region protein CR1" evidence="7">
    <location>
        <begin position="252"/>
        <end position="327"/>
    </location>
</feature>
<organism evidence="8 9">
    <name type="scientific">Human adenovirus 44</name>
    <dbReference type="NCBI Taxonomy" id="46939"/>
    <lineage>
        <taxon>Viruses</taxon>
        <taxon>Varidnaviria</taxon>
        <taxon>Bamfordvirae</taxon>
        <taxon>Preplasmiviricota</taxon>
        <taxon>Polisuviricotina</taxon>
        <taxon>Pharingeaviricetes</taxon>
        <taxon>Rowavirales</taxon>
        <taxon>Adenoviridae</taxon>
        <taxon>Mastadenovirus</taxon>
        <taxon>Mastadenovirus dominans</taxon>
        <taxon>Human mastadenovirus D</taxon>
    </lineage>
</organism>
<evidence type="ECO:0000256" key="2">
    <source>
        <dbReference type="ARBA" id="ARBA00022518"/>
    </source>
</evidence>
<keyword evidence="2" id="KW-0244">Early protein</keyword>
<dbReference type="EMBL" id="JN226763">
    <property type="protein sequence ID" value="AFK92786.1"/>
    <property type="molecule type" value="Genomic_DNA"/>
</dbReference>
<keyword evidence="5" id="KW-1133">Transmembrane helix</keyword>
<evidence type="ECO:0000313" key="8">
    <source>
        <dbReference type="EMBL" id="AFK92786.1"/>
    </source>
</evidence>
<evidence type="ECO:0000256" key="4">
    <source>
        <dbReference type="SAM" id="MobiDB-lite"/>
    </source>
</evidence>
<evidence type="ECO:0000256" key="3">
    <source>
        <dbReference type="ARBA" id="ARBA00023180"/>
    </source>
</evidence>
<name>M0QVM8_9ADEN</name>
<dbReference type="Pfam" id="PF02440">
    <property type="entry name" value="Adeno_E3_CR1"/>
    <property type="match status" value="3"/>
</dbReference>
<feature type="domain" description="Adenovirus E3 region protein CR2" evidence="6">
    <location>
        <begin position="370"/>
        <end position="408"/>
    </location>
</feature>
<evidence type="ECO:0000256" key="5">
    <source>
        <dbReference type="SAM" id="Phobius"/>
    </source>
</evidence>
<keyword evidence="5" id="KW-0812">Transmembrane</keyword>
<gene>
    <name evidence="8" type="primary">E3</name>
</gene>
<feature type="domain" description="Adenovirus E3 region protein CR1" evidence="7">
    <location>
        <begin position="118"/>
        <end position="200"/>
    </location>
</feature>
<feature type="transmembrane region" description="Helical" evidence="5">
    <location>
        <begin position="375"/>
        <end position="398"/>
    </location>
</feature>
<feature type="compositionally biased region" description="Basic and acidic residues" evidence="4">
    <location>
        <begin position="244"/>
        <end position="253"/>
    </location>
</feature>
<comment type="similarity">
    <text evidence="1">Belongs to the adenoviridae E3_20 family.</text>
</comment>
<feature type="compositionally biased region" description="Basic and acidic residues" evidence="4">
    <location>
        <begin position="209"/>
        <end position="225"/>
    </location>
</feature>
<accession>M0QVM8</accession>
<feature type="region of interest" description="Disordered" evidence="4">
    <location>
        <begin position="207"/>
        <end position="268"/>
    </location>
</feature>
<sequence>MNTLTSVVLLSLLVINVECADPIIVSVDWGKNLTLEGPKETPVEWWGGRNIQQLCIGNQTKHKELSHRCNIQNITLLFVNTSFNGDYFGIRKDGFGMKQYNLKVIAPKASTRKPLSPPKQIDVKMGQNVTLVGPVDTPVNWHGPKHELCRGNQIIHPEVNHTCNEQNLTLLFVNYTFWGAYLGFDRYGTDRVHYEVTIIDGFENAGQQKYDETSQHKPSNKDRPSPKVKNPQKTKNTHKTNTQNKKDIDKDFPRGSNQTLVGPPGSKVDWYEGKNGDLVKLCDGKSGLKVSCNDQNITLINVNETYAGTYYGSNNDDHRQYRVTVYTIPRNKTVKIQPHTTKGTTGGATVNEQFALHQGNDKTNQDDEQIPSTTVAIVVGVIAGFITIIIVILCYICCRKRPRAYNHMVDPLLSFSY</sequence>
<evidence type="ECO:0000259" key="7">
    <source>
        <dbReference type="Pfam" id="PF02440"/>
    </source>
</evidence>
<proteinExistence type="inferred from homology"/>
<dbReference type="InterPro" id="IPR003471">
    <property type="entry name" value="Adeno_E3_CR1"/>
</dbReference>
<dbReference type="InterPro" id="IPR003470">
    <property type="entry name" value="Adeno_E3_CR2"/>
</dbReference>
<evidence type="ECO:0000259" key="6">
    <source>
        <dbReference type="Pfam" id="PF02439"/>
    </source>
</evidence>
<keyword evidence="5" id="KW-0472">Membrane</keyword>
<feature type="domain" description="Adenovirus E3 region protein CR1" evidence="7">
    <location>
        <begin position="21"/>
        <end position="106"/>
    </location>
</feature>
<evidence type="ECO:0000313" key="9">
    <source>
        <dbReference type="Proteomes" id="UP000155825"/>
    </source>
</evidence>